<evidence type="ECO:0000256" key="1">
    <source>
        <dbReference type="SAM" id="SignalP"/>
    </source>
</evidence>
<evidence type="ECO:0000313" key="3">
    <source>
        <dbReference type="Proteomes" id="UP001197114"/>
    </source>
</evidence>
<evidence type="ECO:0000313" key="2">
    <source>
        <dbReference type="EMBL" id="MBW5420722.1"/>
    </source>
</evidence>
<dbReference type="RefSeq" id="WP_219687288.1">
    <property type="nucleotide sequence ID" value="NZ_WMBF01000018.1"/>
</dbReference>
<dbReference type="EMBL" id="WMBF01000018">
    <property type="protein sequence ID" value="MBW5420722.1"/>
    <property type="molecule type" value="Genomic_DNA"/>
</dbReference>
<reference evidence="2 3" key="1">
    <citation type="submission" date="2019-11" db="EMBL/GenBank/DDBJ databases">
        <authorList>
            <person name="Ay H."/>
        </authorList>
    </citation>
    <scope>NUCLEOTIDE SEQUENCE [LARGE SCALE GENOMIC DNA]</scope>
    <source>
        <strain evidence="2 3">BG9H</strain>
    </source>
</reference>
<gene>
    <name evidence="2" type="ORF">GKQ77_03940</name>
</gene>
<protein>
    <submittedName>
        <fullName evidence="2">Uncharacterized protein</fullName>
    </submittedName>
</protein>
<feature type="chain" id="PRO_5046229651" evidence="1">
    <location>
        <begin position="25"/>
        <end position="69"/>
    </location>
</feature>
<keyword evidence="1" id="KW-0732">Signal</keyword>
<keyword evidence="3" id="KW-1185">Reference proteome</keyword>
<proteinExistence type="predicted"/>
<dbReference type="Proteomes" id="UP001197114">
    <property type="component" value="Unassembled WGS sequence"/>
</dbReference>
<feature type="signal peptide" evidence="1">
    <location>
        <begin position="1"/>
        <end position="24"/>
    </location>
</feature>
<organism evidence="2 3">
    <name type="scientific">Streptomyces anatolicus</name>
    <dbReference type="NCBI Taxonomy" id="2675858"/>
    <lineage>
        <taxon>Bacteria</taxon>
        <taxon>Bacillati</taxon>
        <taxon>Actinomycetota</taxon>
        <taxon>Actinomycetes</taxon>
        <taxon>Kitasatosporales</taxon>
        <taxon>Streptomycetaceae</taxon>
        <taxon>Streptomyces</taxon>
    </lineage>
</organism>
<accession>A0ABS6YH37</accession>
<name>A0ABS6YH37_9ACTN</name>
<comment type="caution">
    <text evidence="2">The sequence shown here is derived from an EMBL/GenBank/DDBJ whole genome shotgun (WGS) entry which is preliminary data.</text>
</comment>
<sequence>MRRIAITLAAITAVGFLSAAPAVADDAPYRGGFSYYNIGGQDGLTAADGYHHGSRGNGFSHHLNTGNRW</sequence>